<feature type="repeat" description="ANK" evidence="3">
    <location>
        <begin position="137"/>
        <end position="169"/>
    </location>
</feature>
<reference evidence="4" key="1">
    <citation type="submission" date="2022-01" db="EMBL/GenBank/DDBJ databases">
        <authorList>
            <person name="King R."/>
        </authorList>
    </citation>
    <scope>NUCLEOTIDE SEQUENCE</scope>
</reference>
<dbReference type="OrthoDB" id="194358at2759"/>
<evidence type="ECO:0000256" key="3">
    <source>
        <dbReference type="PROSITE-ProRule" id="PRU00023"/>
    </source>
</evidence>
<name>A0A9P0GJE7_9CUCU</name>
<keyword evidence="1" id="KW-0677">Repeat</keyword>
<dbReference type="PANTHER" id="PTHR24198:SF165">
    <property type="entry name" value="ANKYRIN REPEAT-CONTAINING PROTEIN-RELATED"/>
    <property type="match status" value="1"/>
</dbReference>
<feature type="repeat" description="ANK" evidence="3">
    <location>
        <begin position="104"/>
        <end position="136"/>
    </location>
</feature>
<evidence type="ECO:0008006" key="6">
    <source>
        <dbReference type="Google" id="ProtNLM"/>
    </source>
</evidence>
<dbReference type="InterPro" id="IPR036770">
    <property type="entry name" value="Ankyrin_rpt-contain_sf"/>
</dbReference>
<dbReference type="Gene3D" id="1.25.40.20">
    <property type="entry name" value="Ankyrin repeat-containing domain"/>
    <property type="match status" value="1"/>
</dbReference>
<evidence type="ECO:0000313" key="5">
    <source>
        <dbReference type="Proteomes" id="UP001153636"/>
    </source>
</evidence>
<evidence type="ECO:0000256" key="1">
    <source>
        <dbReference type="ARBA" id="ARBA00022737"/>
    </source>
</evidence>
<protein>
    <recommendedName>
        <fullName evidence="6">Ankyrin repeat protein</fullName>
    </recommendedName>
</protein>
<evidence type="ECO:0000256" key="2">
    <source>
        <dbReference type="ARBA" id="ARBA00023043"/>
    </source>
</evidence>
<keyword evidence="2 3" id="KW-0040">ANK repeat</keyword>
<dbReference type="AlphaFoldDB" id="A0A9P0GJE7"/>
<dbReference type="PANTHER" id="PTHR24198">
    <property type="entry name" value="ANKYRIN REPEAT AND PROTEIN KINASE DOMAIN-CONTAINING PROTEIN"/>
    <property type="match status" value="1"/>
</dbReference>
<sequence>MSLLHLAVKYRQEECIKIILDYNIPAKNFGKDINGNSPLHLSCDWRNVNVFNLLSKKYYSILRQKNKMGQNVLYCCTKNNNIECIKILLQYLCKSDIDEPENETENSPFILSILNRNLEIAKILYQHGADVNFSNKRGMTALHFCAIRGNERFAKRLIEWGANVNCANEHGLTPLIFSARGGKIKLINLLLKNKADINCGDNDKWTALHHSVKTKNEDVVKMLLKNQAIINCKNKFGKSPIILACSSNLPSMIRILLNNITDPKQFPTNSRKKALTICQNHGYKECEKIIQTCINTEDMTGKFLRVKTINRLMVRSQQQGSIVTIRRSLISTTIGTKRSKRKRRSKPNRSPSVLEWFYHF</sequence>
<gene>
    <name evidence="4" type="ORF">PSYICH_LOCUS14948</name>
</gene>
<keyword evidence="5" id="KW-1185">Reference proteome</keyword>
<dbReference type="Pfam" id="PF12796">
    <property type="entry name" value="Ank_2"/>
    <property type="match status" value="2"/>
</dbReference>
<evidence type="ECO:0000313" key="4">
    <source>
        <dbReference type="EMBL" id="CAH1115759.1"/>
    </source>
</evidence>
<dbReference type="PROSITE" id="PS50297">
    <property type="entry name" value="ANK_REP_REGION"/>
    <property type="match status" value="2"/>
</dbReference>
<proteinExistence type="predicted"/>
<feature type="repeat" description="ANK" evidence="3">
    <location>
        <begin position="203"/>
        <end position="235"/>
    </location>
</feature>
<accession>A0A9P0GJE7</accession>
<dbReference type="EMBL" id="OV651821">
    <property type="protein sequence ID" value="CAH1115759.1"/>
    <property type="molecule type" value="Genomic_DNA"/>
</dbReference>
<dbReference type="Pfam" id="PF00023">
    <property type="entry name" value="Ank"/>
    <property type="match status" value="1"/>
</dbReference>
<dbReference type="SMART" id="SM00248">
    <property type="entry name" value="ANK"/>
    <property type="match status" value="8"/>
</dbReference>
<dbReference type="SUPFAM" id="SSF48403">
    <property type="entry name" value="Ankyrin repeat"/>
    <property type="match status" value="1"/>
</dbReference>
<organism evidence="4 5">
    <name type="scientific">Psylliodes chrysocephalus</name>
    <dbReference type="NCBI Taxonomy" id="3402493"/>
    <lineage>
        <taxon>Eukaryota</taxon>
        <taxon>Metazoa</taxon>
        <taxon>Ecdysozoa</taxon>
        <taxon>Arthropoda</taxon>
        <taxon>Hexapoda</taxon>
        <taxon>Insecta</taxon>
        <taxon>Pterygota</taxon>
        <taxon>Neoptera</taxon>
        <taxon>Endopterygota</taxon>
        <taxon>Coleoptera</taxon>
        <taxon>Polyphaga</taxon>
        <taxon>Cucujiformia</taxon>
        <taxon>Chrysomeloidea</taxon>
        <taxon>Chrysomelidae</taxon>
        <taxon>Galerucinae</taxon>
        <taxon>Alticini</taxon>
        <taxon>Psylliodes</taxon>
    </lineage>
</organism>
<dbReference type="PROSITE" id="PS50088">
    <property type="entry name" value="ANK_REPEAT"/>
    <property type="match status" value="4"/>
</dbReference>
<dbReference type="InterPro" id="IPR002110">
    <property type="entry name" value="Ankyrin_rpt"/>
</dbReference>
<dbReference type="Proteomes" id="UP001153636">
    <property type="component" value="Chromosome 9"/>
</dbReference>
<feature type="repeat" description="ANK" evidence="3">
    <location>
        <begin position="170"/>
        <end position="202"/>
    </location>
</feature>